<sequence length="355" mass="39370">MKVRKLSVLAKCCLVLQMLLILLLGLSAVQGRRATHLKQRLAVLSPAQMLKEYSTETLNVSSAEQLEASIVSWTGERITQRKSSSTGRGQNTRRRKTKSGLLIESNIGSGESEIAAASSEIRIGKKSKQRGRNGRLQRTDGKSNANDMRLRNTQQADEAISAGGLYPPLFNVAPRASITVNATCGQNGAEEYCKLVDAYPHRNWAKHCGTCNAHSSDRAKQRPIESLISSSSSFEESWWQSPTLQGGRQFEYVTITLDLKQVSAAAGSQMRLRHSLITCDSRAVIQFVIKPLTCHSFTSDLTPSSMIHPSNHPTTFPGACRRSLDAVRMKYDRSGRRSSLEPVNRYYILMLKWQA</sequence>
<dbReference type="GO" id="GO:0005201">
    <property type="term" value="F:extracellular matrix structural constituent"/>
    <property type="evidence" value="ECO:0007669"/>
    <property type="project" value="TreeGrafter"/>
</dbReference>
<dbReference type="GO" id="GO:0007411">
    <property type="term" value="P:axon guidance"/>
    <property type="evidence" value="ECO:0007669"/>
    <property type="project" value="TreeGrafter"/>
</dbReference>
<accession>A0A6J1LZW3</accession>
<dbReference type="InterPro" id="IPR050440">
    <property type="entry name" value="Laminin/Netrin_ECM"/>
</dbReference>
<dbReference type="OrthoDB" id="10011303at2759"/>
<reference evidence="6" key="1">
    <citation type="submission" date="2025-08" db="UniProtKB">
        <authorList>
            <consortium name="RefSeq"/>
        </authorList>
    </citation>
    <scope>IDENTIFICATION</scope>
    <source>
        <strain evidence="6">15085-1641.00</strain>
        <tissue evidence="6">Whole body</tissue>
    </source>
</reference>
<dbReference type="KEGG" id="dhe:111600342"/>
<dbReference type="Pfam" id="PF00055">
    <property type="entry name" value="Laminin_N"/>
    <property type="match status" value="1"/>
</dbReference>
<dbReference type="InterPro" id="IPR008211">
    <property type="entry name" value="Laminin_N"/>
</dbReference>
<keyword evidence="2" id="KW-0424">Laminin EGF-like domain</keyword>
<evidence type="ECO:0000256" key="3">
    <source>
        <dbReference type="SAM" id="MobiDB-lite"/>
    </source>
</evidence>
<dbReference type="PANTHER" id="PTHR10574">
    <property type="entry name" value="NETRIN/LAMININ-RELATED"/>
    <property type="match status" value="1"/>
</dbReference>
<organism evidence="5 6">
    <name type="scientific">Drosophila hydei</name>
    <name type="common">Fruit fly</name>
    <dbReference type="NCBI Taxonomy" id="7224"/>
    <lineage>
        <taxon>Eukaryota</taxon>
        <taxon>Metazoa</taxon>
        <taxon>Ecdysozoa</taxon>
        <taxon>Arthropoda</taxon>
        <taxon>Hexapoda</taxon>
        <taxon>Insecta</taxon>
        <taxon>Pterygota</taxon>
        <taxon>Neoptera</taxon>
        <taxon>Endopterygota</taxon>
        <taxon>Diptera</taxon>
        <taxon>Brachycera</taxon>
        <taxon>Muscomorpha</taxon>
        <taxon>Ephydroidea</taxon>
        <taxon>Drosophilidae</taxon>
        <taxon>Drosophila</taxon>
    </lineage>
</organism>
<gene>
    <name evidence="6" type="primary">LOC111600342</name>
</gene>
<dbReference type="PANTHER" id="PTHR10574:SF445">
    <property type="entry name" value="LAMININ SUBUNIT ALPHA 3"/>
    <property type="match status" value="1"/>
</dbReference>
<feature type="domain" description="Laminin N-terminal" evidence="4">
    <location>
        <begin position="161"/>
        <end position="355"/>
    </location>
</feature>
<protein>
    <submittedName>
        <fullName evidence="6">Uncharacterized protein LOC111600342</fullName>
    </submittedName>
</protein>
<dbReference type="Gene3D" id="2.60.120.260">
    <property type="entry name" value="Galactose-binding domain-like"/>
    <property type="match status" value="1"/>
</dbReference>
<dbReference type="Proteomes" id="UP000504633">
    <property type="component" value="Unplaced"/>
</dbReference>
<dbReference type="GeneID" id="111600342"/>
<keyword evidence="5" id="KW-1185">Reference proteome</keyword>
<feature type="region of interest" description="Disordered" evidence="3">
    <location>
        <begin position="79"/>
        <end position="100"/>
    </location>
</feature>
<evidence type="ECO:0000259" key="4">
    <source>
        <dbReference type="PROSITE" id="PS51117"/>
    </source>
</evidence>
<dbReference type="GO" id="GO:0005604">
    <property type="term" value="C:basement membrane"/>
    <property type="evidence" value="ECO:0007669"/>
    <property type="project" value="TreeGrafter"/>
</dbReference>
<evidence type="ECO:0000313" key="6">
    <source>
        <dbReference type="RefSeq" id="XP_023172174.2"/>
    </source>
</evidence>
<dbReference type="GO" id="GO:0009888">
    <property type="term" value="P:tissue development"/>
    <property type="evidence" value="ECO:0007669"/>
    <property type="project" value="TreeGrafter"/>
</dbReference>
<keyword evidence="1" id="KW-1015">Disulfide bond</keyword>
<evidence type="ECO:0000256" key="2">
    <source>
        <dbReference type="ARBA" id="ARBA00023292"/>
    </source>
</evidence>
<evidence type="ECO:0000313" key="5">
    <source>
        <dbReference type="Proteomes" id="UP000504633"/>
    </source>
</evidence>
<dbReference type="PROSITE" id="PS51117">
    <property type="entry name" value="LAMININ_NTER"/>
    <property type="match status" value="1"/>
</dbReference>
<evidence type="ECO:0000256" key="1">
    <source>
        <dbReference type="ARBA" id="ARBA00023157"/>
    </source>
</evidence>
<dbReference type="SMART" id="SM00136">
    <property type="entry name" value="LamNT"/>
    <property type="match status" value="1"/>
</dbReference>
<proteinExistence type="predicted"/>
<feature type="region of interest" description="Disordered" evidence="3">
    <location>
        <begin position="121"/>
        <end position="148"/>
    </location>
</feature>
<name>A0A6J1LZW3_DROHY</name>
<dbReference type="RefSeq" id="XP_023172174.2">
    <property type="nucleotide sequence ID" value="XM_023316406.2"/>
</dbReference>
<dbReference type="AlphaFoldDB" id="A0A6J1LZW3"/>
<feature type="compositionally biased region" description="Basic residues" evidence="3">
    <location>
        <begin position="124"/>
        <end position="135"/>
    </location>
</feature>
<feature type="compositionally biased region" description="Polar residues" evidence="3">
    <location>
        <begin position="81"/>
        <end position="90"/>
    </location>
</feature>
<dbReference type="GO" id="GO:0009887">
    <property type="term" value="P:animal organ morphogenesis"/>
    <property type="evidence" value="ECO:0007669"/>
    <property type="project" value="TreeGrafter"/>
</dbReference>